<comment type="caution">
    <text evidence="1">The sequence shown here is derived from an EMBL/GenBank/DDBJ whole genome shotgun (WGS) entry which is preliminary data.</text>
</comment>
<dbReference type="RefSeq" id="WP_129718746.1">
    <property type="nucleotide sequence ID" value="NZ_PRLK01000004.1"/>
</dbReference>
<evidence type="ECO:0000313" key="2">
    <source>
        <dbReference type="Proteomes" id="UP001190925"/>
    </source>
</evidence>
<reference evidence="1 2" key="1">
    <citation type="journal article" date="2018" name="bioRxiv">
        <title>Evidence of independent acquisition and adaption of ultra-small bacteria to human hosts across the highly diverse yet reduced genomes of the phylum Saccharibacteria.</title>
        <authorList>
            <person name="McLean J.S."/>
            <person name="Bor B."/>
            <person name="To T.T."/>
            <person name="Liu Q."/>
            <person name="Kearns K.A."/>
            <person name="Solden L.M."/>
            <person name="Wrighton K.C."/>
            <person name="He X."/>
            <person name="Shi W."/>
        </authorList>
    </citation>
    <scope>NUCLEOTIDE SEQUENCE [LARGE SCALE GENOMIC DNA]</scope>
    <source>
        <strain evidence="1 2">TM7_CMJM_G6_1_HOT_870</strain>
    </source>
</reference>
<reference evidence="1 2" key="2">
    <citation type="journal article" date="2020" name="Cell Rep.">
        <title>Acquisition and Adaptation of Ultra-small Parasitic Reduced Genome Bacteria to Mammalian Hosts.</title>
        <authorList>
            <person name="McLean J.S."/>
            <person name="Bor B."/>
            <person name="Kerns K.A."/>
            <person name="Liu Q."/>
            <person name="To T.T."/>
            <person name="Solden L."/>
            <person name="Hendrickson E.L."/>
            <person name="Wrighton K."/>
            <person name="Shi W."/>
            <person name="He X."/>
        </authorList>
    </citation>
    <scope>NUCLEOTIDE SEQUENCE [LARGE SCALE GENOMIC DNA]</scope>
    <source>
        <strain evidence="1 2">TM7_CMJM_G6_1_HOT_870</strain>
    </source>
</reference>
<accession>A0ABY0FI98</accession>
<keyword evidence="2" id="KW-1185">Reference proteome</keyword>
<sequence length="145" mass="17574">METNKKIEQYNDSYEQFATIDLEYLNHEKEFTPEQEQNIIEEHERTKSENLEALQDVYRKQEDRENGNVFEMSRVEEISYRDNKNYFDQYEAVIENYGGREGYSLRPNMHLSQDTLQSQISEFKAEKRQTNRGKTFVKALQFWTY</sequence>
<organism evidence="1 2">
    <name type="scientific">Candidatus Nanogingivalis gingivitcus</name>
    <dbReference type="NCBI Taxonomy" id="2171992"/>
    <lineage>
        <taxon>Bacteria</taxon>
        <taxon>Candidatus Saccharimonadota</taxon>
        <taxon>Candidatus Nanosyncoccalia</taxon>
        <taxon>Candidatus Nanogingivales</taxon>
        <taxon>Candidatus Nanogingivalaceae</taxon>
        <taxon>Candidatus Nanogingivalis</taxon>
    </lineage>
</organism>
<gene>
    <name evidence="1" type="ORF">G6CMJM_00330</name>
</gene>
<name>A0ABY0FI98_9BACT</name>
<dbReference type="Proteomes" id="UP001190925">
    <property type="component" value="Unassembled WGS sequence"/>
</dbReference>
<proteinExistence type="predicted"/>
<dbReference type="EMBL" id="PRLK01000004">
    <property type="protein sequence ID" value="RYC72681.1"/>
    <property type="molecule type" value="Genomic_DNA"/>
</dbReference>
<evidence type="ECO:0000313" key="1">
    <source>
        <dbReference type="EMBL" id="RYC72681.1"/>
    </source>
</evidence>
<protein>
    <submittedName>
        <fullName evidence="1">Uncharacterized protein</fullName>
    </submittedName>
</protein>